<dbReference type="EMBL" id="FRDH01000014">
    <property type="protein sequence ID" value="SHN64761.1"/>
    <property type="molecule type" value="Genomic_DNA"/>
</dbReference>
<accession>A0A1M7T239</accession>
<reference evidence="2 3" key="1">
    <citation type="submission" date="2016-12" db="EMBL/GenBank/DDBJ databases">
        <authorList>
            <person name="Song W.-J."/>
            <person name="Kurnit D.M."/>
        </authorList>
    </citation>
    <scope>NUCLEOTIDE SEQUENCE [LARGE SCALE GENOMIC DNA]</scope>
    <source>
        <strain evidence="2 3">DSM 14810</strain>
    </source>
</reference>
<proteinExistence type="predicted"/>
<organism evidence="2 3">
    <name type="scientific">Butyrivibrio hungatei DSM 14810</name>
    <dbReference type="NCBI Taxonomy" id="1121132"/>
    <lineage>
        <taxon>Bacteria</taxon>
        <taxon>Bacillati</taxon>
        <taxon>Bacillota</taxon>
        <taxon>Clostridia</taxon>
        <taxon>Lachnospirales</taxon>
        <taxon>Lachnospiraceae</taxon>
        <taxon>Butyrivibrio</taxon>
    </lineage>
</organism>
<name>A0A1M7T239_9FIRM</name>
<dbReference type="RefSeq" id="WP_072705423.1">
    <property type="nucleotide sequence ID" value="NZ_FRDH01000014.1"/>
</dbReference>
<dbReference type="InterPro" id="IPR039564">
    <property type="entry name" value="Peptidase_C39-like"/>
</dbReference>
<dbReference type="AlphaFoldDB" id="A0A1M7T239"/>
<sequence length="214" mass="24403">MKKQAYGGISNISKYLLEKYGDKPVMVKRGRPIVMNSQSMETISGRRTRNCSVVAVTRVLDYYRRTGAVTGVPENIQETYKLVEEIAECYGYTDKRGTVPFFISGIAREAFGEYGAKVRCKGVYVWSFEKQVVDEISHGRPVIMNIARGFYKDHTIVVVGYSIWRVGDKLYPMLRVIDGWKSGYHYIDYEAFAKDISQSIFGSFNTIHVNEGKK</sequence>
<evidence type="ECO:0000313" key="3">
    <source>
        <dbReference type="Proteomes" id="UP000184097"/>
    </source>
</evidence>
<protein>
    <submittedName>
        <fullName evidence="2">Peptidase_C39 like family protein</fullName>
    </submittedName>
</protein>
<dbReference type="Proteomes" id="UP000184097">
    <property type="component" value="Unassembled WGS sequence"/>
</dbReference>
<evidence type="ECO:0000313" key="2">
    <source>
        <dbReference type="EMBL" id="SHN64761.1"/>
    </source>
</evidence>
<feature type="domain" description="Peptidase C39-like" evidence="1">
    <location>
        <begin position="47"/>
        <end position="162"/>
    </location>
</feature>
<dbReference type="Gene3D" id="3.90.70.10">
    <property type="entry name" value="Cysteine proteinases"/>
    <property type="match status" value="1"/>
</dbReference>
<gene>
    <name evidence="2" type="ORF">SAMN02745247_02849</name>
</gene>
<dbReference type="Pfam" id="PF13529">
    <property type="entry name" value="Peptidase_C39_2"/>
    <property type="match status" value="1"/>
</dbReference>
<evidence type="ECO:0000259" key="1">
    <source>
        <dbReference type="Pfam" id="PF13529"/>
    </source>
</evidence>